<keyword evidence="2" id="KW-0808">Transferase</keyword>
<evidence type="ECO:0000256" key="4">
    <source>
        <dbReference type="ARBA" id="ARBA00022884"/>
    </source>
</evidence>
<dbReference type="Proteomes" id="UP001156102">
    <property type="component" value="Unassembled WGS sequence"/>
</dbReference>
<dbReference type="Pfam" id="PF00398">
    <property type="entry name" value="RrnaAD"/>
    <property type="match status" value="1"/>
</dbReference>
<keyword evidence="6" id="KW-1185">Reference proteome</keyword>
<name>A0AA42BQC3_9BACI</name>
<gene>
    <name evidence="5" type="ORF">NK662_16635</name>
</gene>
<accession>A0AA42BQC3</accession>
<evidence type="ECO:0000256" key="2">
    <source>
        <dbReference type="ARBA" id="ARBA00022679"/>
    </source>
</evidence>
<keyword evidence="1 5" id="KW-0489">Methyltransferase</keyword>
<dbReference type="EMBL" id="JANCLT010000009">
    <property type="protein sequence ID" value="MCP8970150.1"/>
    <property type="molecule type" value="Genomic_DNA"/>
</dbReference>
<organism evidence="5 6">
    <name type="scientific">Ectobacillus ponti</name>
    <dbReference type="NCBI Taxonomy" id="2961894"/>
    <lineage>
        <taxon>Bacteria</taxon>
        <taxon>Bacillati</taxon>
        <taxon>Bacillota</taxon>
        <taxon>Bacilli</taxon>
        <taxon>Bacillales</taxon>
        <taxon>Bacillaceae</taxon>
        <taxon>Ectobacillus</taxon>
    </lineage>
</organism>
<evidence type="ECO:0000256" key="3">
    <source>
        <dbReference type="ARBA" id="ARBA00022691"/>
    </source>
</evidence>
<proteinExistence type="predicted"/>
<dbReference type="SUPFAM" id="SSF53335">
    <property type="entry name" value="S-adenosyl-L-methionine-dependent methyltransferases"/>
    <property type="match status" value="1"/>
</dbReference>
<dbReference type="GO" id="GO:0032259">
    <property type="term" value="P:methylation"/>
    <property type="evidence" value="ECO:0007669"/>
    <property type="project" value="UniProtKB-KW"/>
</dbReference>
<evidence type="ECO:0000256" key="1">
    <source>
        <dbReference type="ARBA" id="ARBA00022603"/>
    </source>
</evidence>
<dbReference type="GO" id="GO:0003723">
    <property type="term" value="F:RNA binding"/>
    <property type="evidence" value="ECO:0007669"/>
    <property type="project" value="UniProtKB-KW"/>
</dbReference>
<keyword evidence="3" id="KW-0949">S-adenosyl-L-methionine</keyword>
<reference evidence="5" key="1">
    <citation type="submission" date="2022-07" db="EMBL/GenBank/DDBJ databases">
        <authorList>
            <person name="Li W.-J."/>
            <person name="Deng Q.-Q."/>
        </authorList>
    </citation>
    <scope>NUCLEOTIDE SEQUENCE</scope>
    <source>
        <strain evidence="5">SYSU M60031</strain>
    </source>
</reference>
<keyword evidence="4" id="KW-0694">RNA-binding</keyword>
<comment type="caution">
    <text evidence="5">The sequence shown here is derived from an EMBL/GenBank/DDBJ whole genome shotgun (WGS) entry which is preliminary data.</text>
</comment>
<dbReference type="InterPro" id="IPR029063">
    <property type="entry name" value="SAM-dependent_MTases_sf"/>
</dbReference>
<dbReference type="InterPro" id="IPR001737">
    <property type="entry name" value="KsgA/Erm"/>
</dbReference>
<dbReference type="AlphaFoldDB" id="A0AA42BQC3"/>
<dbReference type="RefSeq" id="WP_254760065.1">
    <property type="nucleotide sequence ID" value="NZ_JANCLT010000009.1"/>
</dbReference>
<evidence type="ECO:0000313" key="5">
    <source>
        <dbReference type="EMBL" id="MCP8970150.1"/>
    </source>
</evidence>
<evidence type="ECO:0000313" key="6">
    <source>
        <dbReference type="Proteomes" id="UP001156102"/>
    </source>
</evidence>
<sequence>MNALRFIQEYMKNPSEVGAVMPSSRQLARQMIEAVDFQTASCMVEYGPGTGVFTDELVRNKRPGTTLLLLERNADFCKELEKKYHHVPNMYVIHDSAAEVSQYLAKYGYSKADYIISGLPFTSLPAGVSRQILQQTIQVLGEEGKFITFQYTKVKQKFFHSYFPCIHTKRVYWNVPPAFVFTCSKQ</sequence>
<protein>
    <submittedName>
        <fullName evidence="5">SAM-dependent methyltransferase</fullName>
    </submittedName>
</protein>
<dbReference type="GO" id="GO:0008168">
    <property type="term" value="F:methyltransferase activity"/>
    <property type="evidence" value="ECO:0007669"/>
    <property type="project" value="UniProtKB-KW"/>
</dbReference>
<dbReference type="Gene3D" id="3.40.50.150">
    <property type="entry name" value="Vaccinia Virus protein VP39"/>
    <property type="match status" value="1"/>
</dbReference>